<dbReference type="NCBIfam" id="TIGR04183">
    <property type="entry name" value="Por_Secre_tail"/>
    <property type="match status" value="1"/>
</dbReference>
<dbReference type="InterPro" id="IPR026444">
    <property type="entry name" value="Secre_tail"/>
</dbReference>
<organism evidence="5 6">
    <name type="scientific">Chryseobacterium arthrosphaerae</name>
    <dbReference type="NCBI Taxonomy" id="651561"/>
    <lineage>
        <taxon>Bacteria</taxon>
        <taxon>Pseudomonadati</taxon>
        <taxon>Bacteroidota</taxon>
        <taxon>Flavobacteriia</taxon>
        <taxon>Flavobacteriales</taxon>
        <taxon>Weeksellaceae</taxon>
        <taxon>Chryseobacterium group</taxon>
        <taxon>Chryseobacterium</taxon>
    </lineage>
</organism>
<name>A0A1B8ZIS8_9FLAO</name>
<evidence type="ECO:0000256" key="2">
    <source>
        <dbReference type="SAM" id="SignalP"/>
    </source>
</evidence>
<evidence type="ECO:0000259" key="3">
    <source>
        <dbReference type="Pfam" id="PF18962"/>
    </source>
</evidence>
<keyword evidence="1 2" id="KW-0732">Signal</keyword>
<evidence type="ECO:0000259" key="4">
    <source>
        <dbReference type="Pfam" id="PF23759"/>
    </source>
</evidence>
<evidence type="ECO:0000313" key="5">
    <source>
        <dbReference type="EMBL" id="OCA71500.1"/>
    </source>
</evidence>
<dbReference type="Pfam" id="PF23759">
    <property type="entry name" value="GBD_T9SS_assoc"/>
    <property type="match status" value="4"/>
</dbReference>
<evidence type="ECO:0000313" key="6">
    <source>
        <dbReference type="Proteomes" id="UP000093432"/>
    </source>
</evidence>
<gene>
    <name evidence="5" type="ORF">BBI00_17455</name>
</gene>
<sequence length="645" mass="68053">MKKLLSCLFFLTVALIYAQNDDCSGAVSLSVGTDFASGVITANNNGATTGGPTPSCDQNATDNVWFTAVVPQSGNLTIRLKEVSGSAFDDPIISVYSGTCNSLNEIKCNDYGFTPTVLTGLTPGETLYLSVWKYDSFTGSGEFQISAYDPIPPTNDECSGAISLTVGTDFNSGAITTNNDSATTGSSTPSCDPDAIDNVWFKAVIPQSGNLTIKLKEVSGSSFYSPVVSVYSGTCTSLNEITCNDYGFSPTVLTGQTPGETVYISVWKYDSYADSGEFQIAAYDPIPPAHDECSGAIALTVGTDFNSGAIITSNDEATSDNSTPSCDPDAIDNVWFKAVVPQSGNLTIKLKEVSGSLFYDAAVAVYSGTCASLNEIICNDYGFSSTALTGLTPGETVYISVWKYDSYANSGDFQISAYDPIPPANNECSGATPLTVGGDFNSGAIISGNDEATTDNSSPSCNSTAINNVWFTVTVPPSGNLKIETKNVSGSEFNDSVITVYSGACGSLTELACDEDSGQGYFSLLSLTGQTPGATLYVSVWKYSSFTDSGTFRISAYDENLLSTHEVTDSKKKIMVSPNPFSDVLTISDISDVQSVSVTDAAGRMVKTIEKPSSSLDLRDLKEGLYFVTLKMKDGSVKTIKSIKK</sequence>
<feature type="signal peptide" evidence="2">
    <location>
        <begin position="1"/>
        <end position="18"/>
    </location>
</feature>
<dbReference type="InterPro" id="IPR056600">
    <property type="entry name" value="GBD_T9SS_assoc"/>
</dbReference>
<feature type="domain" description="T9SS-like galactose binding" evidence="4">
    <location>
        <begin position="424"/>
        <end position="519"/>
    </location>
</feature>
<dbReference type="Gene3D" id="2.60.120.380">
    <property type="match status" value="1"/>
</dbReference>
<feature type="domain" description="T9SS-like galactose binding" evidence="4">
    <location>
        <begin position="154"/>
        <end position="280"/>
    </location>
</feature>
<dbReference type="Proteomes" id="UP000093432">
    <property type="component" value="Unassembled WGS sequence"/>
</dbReference>
<evidence type="ECO:0000256" key="1">
    <source>
        <dbReference type="ARBA" id="ARBA00022729"/>
    </source>
</evidence>
<feature type="domain" description="T9SS-like galactose binding" evidence="4">
    <location>
        <begin position="290"/>
        <end position="415"/>
    </location>
</feature>
<dbReference type="RefSeq" id="WP_065400147.1">
    <property type="nucleotide sequence ID" value="NZ_MAYG01000012.1"/>
</dbReference>
<feature type="domain" description="Secretion system C-terminal sorting" evidence="3">
    <location>
        <begin position="577"/>
        <end position="637"/>
    </location>
</feature>
<dbReference type="EMBL" id="MAYG01000012">
    <property type="protein sequence ID" value="OCA71500.1"/>
    <property type="molecule type" value="Genomic_DNA"/>
</dbReference>
<comment type="caution">
    <text evidence="5">The sequence shown here is derived from an EMBL/GenBank/DDBJ whole genome shotgun (WGS) entry which is preliminary data.</text>
</comment>
<protein>
    <submittedName>
        <fullName evidence="5">Uncharacterized protein</fullName>
    </submittedName>
</protein>
<dbReference type="STRING" id="651561.BBI00_17455"/>
<dbReference type="OrthoDB" id="951108at2"/>
<dbReference type="Pfam" id="PF18962">
    <property type="entry name" value="Por_Secre_tail"/>
    <property type="match status" value="1"/>
</dbReference>
<proteinExistence type="predicted"/>
<feature type="domain" description="T9SS-like galactose binding" evidence="4">
    <location>
        <begin position="19"/>
        <end position="145"/>
    </location>
</feature>
<reference evidence="6" key="1">
    <citation type="submission" date="2016-07" db="EMBL/GenBank/DDBJ databases">
        <authorList>
            <person name="Florea S."/>
            <person name="Webb J.S."/>
            <person name="Jaromczyk J."/>
            <person name="Schardl C.L."/>
        </authorList>
    </citation>
    <scope>NUCLEOTIDE SEQUENCE [LARGE SCALE GENOMIC DNA]</scope>
    <source>
        <strain evidence="6">CC-VM-7</strain>
    </source>
</reference>
<accession>A0A1B8ZIS8</accession>
<feature type="chain" id="PRO_5008620675" evidence="2">
    <location>
        <begin position="19"/>
        <end position="645"/>
    </location>
</feature>
<dbReference type="AlphaFoldDB" id="A0A1B8ZIS8"/>